<keyword evidence="1" id="KW-1133">Transmembrane helix</keyword>
<keyword evidence="1" id="KW-0812">Transmembrane</keyword>
<feature type="transmembrane region" description="Helical" evidence="1">
    <location>
        <begin position="52"/>
        <end position="73"/>
    </location>
</feature>
<evidence type="ECO:0000256" key="1">
    <source>
        <dbReference type="SAM" id="Phobius"/>
    </source>
</evidence>
<dbReference type="Proteomes" id="UP001205560">
    <property type="component" value="Unassembled WGS sequence"/>
</dbReference>
<dbReference type="InterPro" id="IPR012429">
    <property type="entry name" value="HGSNAT_cat"/>
</dbReference>
<sequence length="384" mass="42339">MNLQQERLASLDAFRGFTIAAMVLVNNPGDWAHLYRQLEHAAWDGWTFTDTIFPFFLFIGGVSMALSLGRLAEAGADKPALLRKLAWRALLIFLIGFTLNLIPNFNLATVRIPGVLQRIALCTLLAAPIVVYLGWCAQLAIIAGLLALYSVLMLYVPVPDAEGIWHTGSLAPGQDFGAFVDRLLLDGHLWAKARTWDPEGLTSTLPALCSQLAGVLAGRWLRTEVTRGEHTVWLLLGGLACLAVGSICDALVMPINKSLWTPSYAIWMTGWALLAFGTFYWLLDASPDAGLRARARRWSKPFLIYGMNALFIFAFSGLVAKMLGFIKLQQADGSMLSLGKMLYAPIASLPISAVNASLLHALLFDACMFAVAWYMWRKKWFVKV</sequence>
<gene>
    <name evidence="3" type="ORF">NX782_05200</name>
</gene>
<keyword evidence="4" id="KW-1185">Reference proteome</keyword>
<feature type="domain" description="Heparan-alpha-glucosaminide N-acetyltransferase catalytic" evidence="2">
    <location>
        <begin position="7"/>
        <end position="153"/>
    </location>
</feature>
<evidence type="ECO:0000313" key="3">
    <source>
        <dbReference type="EMBL" id="MCS0588594.1"/>
    </source>
</evidence>
<reference evidence="3 4" key="1">
    <citation type="submission" date="2022-08" db="EMBL/GenBank/DDBJ databases">
        <title>Reclassification of Massilia species as members of the genera Telluria, Duganella, Pseudoduganella, Mokoshia gen. nov. and Zemynaea gen. nov. using orthogonal and non-orthogonal genome-based approaches.</title>
        <authorList>
            <person name="Bowman J.P."/>
        </authorList>
    </citation>
    <scope>NUCLEOTIDE SEQUENCE [LARGE SCALE GENOMIC DNA]</scope>
    <source>
        <strain evidence="3 4">LMG 28164</strain>
    </source>
</reference>
<dbReference type="RefSeq" id="WP_258844351.1">
    <property type="nucleotide sequence ID" value="NZ_JANUGX010000004.1"/>
</dbReference>
<name>A0ABT2A325_9BURK</name>
<feature type="transmembrane region" description="Helical" evidence="1">
    <location>
        <begin position="85"/>
        <end position="103"/>
    </location>
</feature>
<organism evidence="3 4">
    <name type="scientific">Massilia norwichensis</name>
    <dbReference type="NCBI Taxonomy" id="1442366"/>
    <lineage>
        <taxon>Bacteria</taxon>
        <taxon>Pseudomonadati</taxon>
        <taxon>Pseudomonadota</taxon>
        <taxon>Betaproteobacteria</taxon>
        <taxon>Burkholderiales</taxon>
        <taxon>Oxalobacteraceae</taxon>
        <taxon>Telluria group</taxon>
        <taxon>Massilia</taxon>
    </lineage>
</organism>
<dbReference type="EMBL" id="JANUGX010000004">
    <property type="protein sequence ID" value="MCS0588594.1"/>
    <property type="molecule type" value="Genomic_DNA"/>
</dbReference>
<comment type="caution">
    <text evidence="3">The sequence shown here is derived from an EMBL/GenBank/DDBJ whole genome shotgun (WGS) entry which is preliminary data.</text>
</comment>
<proteinExistence type="predicted"/>
<accession>A0ABT2A325</accession>
<dbReference type="PANTHER" id="PTHR31061:SF24">
    <property type="entry name" value="LD22376P"/>
    <property type="match status" value="1"/>
</dbReference>
<feature type="transmembrane region" description="Helical" evidence="1">
    <location>
        <begin position="346"/>
        <end position="376"/>
    </location>
</feature>
<dbReference type="PANTHER" id="PTHR31061">
    <property type="entry name" value="LD22376P"/>
    <property type="match status" value="1"/>
</dbReference>
<protein>
    <submittedName>
        <fullName evidence="3">Heparan-alpha-glucosaminide N-acetyltransferase domain-containing protein</fullName>
    </submittedName>
</protein>
<dbReference type="Pfam" id="PF07786">
    <property type="entry name" value="HGSNAT_cat"/>
    <property type="match status" value="1"/>
</dbReference>
<feature type="transmembrane region" description="Helical" evidence="1">
    <location>
        <begin position="264"/>
        <end position="283"/>
    </location>
</feature>
<feature type="transmembrane region" description="Helical" evidence="1">
    <location>
        <begin position="303"/>
        <end position="326"/>
    </location>
</feature>
<feature type="transmembrane region" description="Helical" evidence="1">
    <location>
        <begin position="233"/>
        <end position="252"/>
    </location>
</feature>
<keyword evidence="1" id="KW-0472">Membrane</keyword>
<evidence type="ECO:0000313" key="4">
    <source>
        <dbReference type="Proteomes" id="UP001205560"/>
    </source>
</evidence>
<evidence type="ECO:0000259" key="2">
    <source>
        <dbReference type="Pfam" id="PF07786"/>
    </source>
</evidence>